<feature type="transmembrane region" description="Helical" evidence="1">
    <location>
        <begin position="6"/>
        <end position="22"/>
    </location>
</feature>
<evidence type="ECO:0000313" key="2">
    <source>
        <dbReference type="EMBL" id="OIW29861.1"/>
    </source>
</evidence>
<proteinExistence type="predicted"/>
<gene>
    <name evidence="2" type="ORF">CONLIGDRAFT_348144</name>
</gene>
<accession>A0A1J7IR95</accession>
<keyword evidence="1" id="KW-1133">Transmembrane helix</keyword>
<organism evidence="2 3">
    <name type="scientific">Coniochaeta ligniaria NRRL 30616</name>
    <dbReference type="NCBI Taxonomy" id="1408157"/>
    <lineage>
        <taxon>Eukaryota</taxon>
        <taxon>Fungi</taxon>
        <taxon>Dikarya</taxon>
        <taxon>Ascomycota</taxon>
        <taxon>Pezizomycotina</taxon>
        <taxon>Sordariomycetes</taxon>
        <taxon>Sordariomycetidae</taxon>
        <taxon>Coniochaetales</taxon>
        <taxon>Coniochaetaceae</taxon>
        <taxon>Coniochaeta</taxon>
    </lineage>
</organism>
<sequence length="165" mass="18984">MDWQSILWTTWMVIFTATFLLIKILYWPVSVLFSVILALLSPVFFTVQYCLRPFFYVYSILPRLQPLYLFFGSAAFVGILAGVALLLTSNILTSVTGMQYDERDDKQELIEHEGSTGTATPVKRLDDVYSSQESEWQWLDKVPDSRRRRTPGLLGQTILEEDDDS</sequence>
<reference evidence="2 3" key="1">
    <citation type="submission" date="2016-10" db="EMBL/GenBank/DDBJ databases">
        <title>Draft genome sequence of Coniochaeta ligniaria NRRL30616, a lignocellulolytic fungus for bioabatement of inhibitors in plant biomass hydrolysates.</title>
        <authorList>
            <consortium name="DOE Joint Genome Institute"/>
            <person name="Jimenez D.J."/>
            <person name="Hector R.E."/>
            <person name="Riley R."/>
            <person name="Sun H."/>
            <person name="Grigoriev I.V."/>
            <person name="Van Elsas J.D."/>
            <person name="Nichols N.N."/>
        </authorList>
    </citation>
    <scope>NUCLEOTIDE SEQUENCE [LARGE SCALE GENOMIC DNA]</scope>
    <source>
        <strain evidence="2 3">NRRL 30616</strain>
    </source>
</reference>
<dbReference type="Proteomes" id="UP000182658">
    <property type="component" value="Unassembled WGS sequence"/>
</dbReference>
<dbReference type="AlphaFoldDB" id="A0A1J7IR95"/>
<feature type="transmembrane region" description="Helical" evidence="1">
    <location>
        <begin position="67"/>
        <end position="88"/>
    </location>
</feature>
<dbReference type="OrthoDB" id="4502894at2759"/>
<name>A0A1J7IR95_9PEZI</name>
<keyword evidence="1" id="KW-0812">Transmembrane</keyword>
<evidence type="ECO:0000256" key="1">
    <source>
        <dbReference type="SAM" id="Phobius"/>
    </source>
</evidence>
<dbReference type="InParanoid" id="A0A1J7IR95"/>
<protein>
    <submittedName>
        <fullName evidence="2">Uncharacterized protein</fullName>
    </submittedName>
</protein>
<evidence type="ECO:0000313" key="3">
    <source>
        <dbReference type="Proteomes" id="UP000182658"/>
    </source>
</evidence>
<dbReference type="EMBL" id="KV875097">
    <property type="protein sequence ID" value="OIW29861.1"/>
    <property type="molecule type" value="Genomic_DNA"/>
</dbReference>
<keyword evidence="1" id="KW-0472">Membrane</keyword>
<keyword evidence="3" id="KW-1185">Reference proteome</keyword>
<feature type="transmembrane region" description="Helical" evidence="1">
    <location>
        <begin position="29"/>
        <end position="47"/>
    </location>
</feature>